<accession>A0A9E2L4E9</accession>
<sequence length="184" mass="21776">MSKDNLKEIKELPLLEDYPALKDALENRELVIFIGAGVSRLLGCKSWDDLATDLLKKCLELKLIDYYEFEEIKKYPEQKKKISIVYELLKENNAIDNFYNIFEKALKPEKNINEKTIYTDIARLADTFVTTNADECFDNRFVDTDLIYDFTQEDKVRPYKLYHIHGMQKHKDSLVFTVNQYLNR</sequence>
<evidence type="ECO:0008006" key="3">
    <source>
        <dbReference type="Google" id="ProtNLM"/>
    </source>
</evidence>
<protein>
    <recommendedName>
        <fullName evidence="3">SIR2-like domain-containing protein</fullName>
    </recommendedName>
</protein>
<name>A0A9E2L4E9_9SPIR</name>
<comment type="caution">
    <text evidence="1">The sequence shown here is derived from an EMBL/GenBank/DDBJ whole genome shotgun (WGS) entry which is preliminary data.</text>
</comment>
<organism evidence="1 2">
    <name type="scientific">Candidatus Treponema excrementipullorum</name>
    <dbReference type="NCBI Taxonomy" id="2838768"/>
    <lineage>
        <taxon>Bacteria</taxon>
        <taxon>Pseudomonadati</taxon>
        <taxon>Spirochaetota</taxon>
        <taxon>Spirochaetia</taxon>
        <taxon>Spirochaetales</taxon>
        <taxon>Treponemataceae</taxon>
        <taxon>Treponema</taxon>
    </lineage>
</organism>
<dbReference type="Proteomes" id="UP000823914">
    <property type="component" value="Unassembled WGS sequence"/>
</dbReference>
<dbReference type="InterPro" id="IPR029035">
    <property type="entry name" value="DHS-like_NAD/FAD-binding_dom"/>
</dbReference>
<dbReference type="SUPFAM" id="SSF52467">
    <property type="entry name" value="DHS-like NAD/FAD-binding domain"/>
    <property type="match status" value="1"/>
</dbReference>
<reference evidence="1" key="2">
    <citation type="submission" date="2021-04" db="EMBL/GenBank/DDBJ databases">
        <authorList>
            <person name="Gilroy R."/>
        </authorList>
    </citation>
    <scope>NUCLEOTIDE SEQUENCE</scope>
    <source>
        <strain evidence="1">Gambia15-2214</strain>
    </source>
</reference>
<dbReference type="AlphaFoldDB" id="A0A9E2L4E9"/>
<evidence type="ECO:0000313" key="2">
    <source>
        <dbReference type="Proteomes" id="UP000823914"/>
    </source>
</evidence>
<dbReference type="EMBL" id="JAHLFV010000205">
    <property type="protein sequence ID" value="MBU3850662.1"/>
    <property type="molecule type" value="Genomic_DNA"/>
</dbReference>
<reference evidence="1" key="1">
    <citation type="journal article" date="2021" name="PeerJ">
        <title>Extensive microbial diversity within the chicken gut microbiome revealed by metagenomics and culture.</title>
        <authorList>
            <person name="Gilroy R."/>
            <person name="Ravi A."/>
            <person name="Getino M."/>
            <person name="Pursley I."/>
            <person name="Horton D.L."/>
            <person name="Alikhan N.F."/>
            <person name="Baker D."/>
            <person name="Gharbi K."/>
            <person name="Hall N."/>
            <person name="Watson M."/>
            <person name="Adriaenssens E.M."/>
            <person name="Foster-Nyarko E."/>
            <person name="Jarju S."/>
            <person name="Secka A."/>
            <person name="Antonio M."/>
            <person name="Oren A."/>
            <person name="Chaudhuri R.R."/>
            <person name="La Ragione R."/>
            <person name="Hildebrand F."/>
            <person name="Pallen M.J."/>
        </authorList>
    </citation>
    <scope>NUCLEOTIDE SEQUENCE</scope>
    <source>
        <strain evidence="1">Gambia15-2214</strain>
    </source>
</reference>
<gene>
    <name evidence="1" type="ORF">IAA16_08860</name>
</gene>
<evidence type="ECO:0000313" key="1">
    <source>
        <dbReference type="EMBL" id="MBU3850662.1"/>
    </source>
</evidence>
<proteinExistence type="predicted"/>